<dbReference type="AlphaFoldDB" id="A0A9N8HDX2"/>
<dbReference type="PANTHER" id="PTHR21443:SF0">
    <property type="entry name" value="CONSERVED OLIGOMERIC GOLGI COMPLEX SUBUNIT 7"/>
    <property type="match status" value="1"/>
</dbReference>
<keyword evidence="4" id="KW-0813">Transport</keyword>
<reference evidence="9" key="1">
    <citation type="submission" date="2020-06" db="EMBL/GenBank/DDBJ databases">
        <authorList>
            <consortium name="Plant Systems Biology data submission"/>
        </authorList>
    </citation>
    <scope>NUCLEOTIDE SEQUENCE</scope>
    <source>
        <strain evidence="9">D6</strain>
    </source>
</reference>
<organism evidence="9 10">
    <name type="scientific">Seminavis robusta</name>
    <dbReference type="NCBI Taxonomy" id="568900"/>
    <lineage>
        <taxon>Eukaryota</taxon>
        <taxon>Sar</taxon>
        <taxon>Stramenopiles</taxon>
        <taxon>Ochrophyta</taxon>
        <taxon>Bacillariophyta</taxon>
        <taxon>Bacillariophyceae</taxon>
        <taxon>Bacillariophycidae</taxon>
        <taxon>Naviculales</taxon>
        <taxon>Naviculaceae</taxon>
        <taxon>Seminavis</taxon>
    </lineage>
</organism>
<name>A0A9N8HDX2_9STRA</name>
<keyword evidence="5" id="KW-0653">Protein transport</keyword>
<evidence type="ECO:0000256" key="7">
    <source>
        <dbReference type="ARBA" id="ARBA00023136"/>
    </source>
</evidence>
<evidence type="ECO:0000256" key="6">
    <source>
        <dbReference type="ARBA" id="ARBA00023034"/>
    </source>
</evidence>
<sequence length="930" mass="101261">MSKPNIASPPASRGMTPEETLEQQLTAMLNSPGEEFSVATYLNLALDDSGEDLQQRMAELALQFQLSTQSCHEEIGRIGAELQAILPRCHADVGRVGVGLDGMKQDAAALLESTSMKSETEEEVSTSLETLSTLHALQSNFSRTKEILTAAATWDSTLSSVAPLLAEQNLTEAVNALAQLENGERALRGMPNPEERHESIAKIRQQVQVLLQPQLKHALQNMNTRLAPLQQCVSLYMKLGKMDALKEEYVKNRPLAVHKAWFDYTPSYEPTGGANAAALAEGGGTDALRNQDKVSNFLTWLPGWYETVLNLITEERRQALAVFGPTMVPEICTKVIQECFRPILPSFQSRLESLYSAHLTGPSKGSLESICAVYEATLQFLALAYENVAGGWLDLMESSNATNMEDVNGLGLYKDMTAFFFQVASPFALYQERLSSLETKHSSVAAKLVADDIKQAVSAVSEGGSADLACLQDATDRLKGLTTFVFPLAEGALARFELMNGGFHVEESLTSVDGLIAGHASKIASAIQSLSSSMTSNEDKLADNFDDQHVLCALEVLKVAGSFKRRMKVFEGKTQERIKVLAERMAAFSAKEKKIEDTLSGAAKTSSDGPFTLPDALSVVEIDSFLTKAVCGSGDSHVDEDANNVTLELLQRLAGVSTDSAVPTETPVVLYKEVDAAMIALTTSCHAFVYDVCSAVPRKHLRGISTMASWKEESGNDDLASYGTLPQTYITQVGEHMLALVQALEPFASDAEALSLANEVMDGVRDVALQYWREFLASAGSMEKNDEIVKTLMNGEEILDLVISAIPHEEDEEDEEEDEATRASTAFCNAWLDAVGLSVTGRLLERIMRIPQLTSKGCEHLSSDLNYIVNVFSALGLDGHPHPLVSHVAELSTLDGDLFKERISNWDRSDPTQAAMQCIEQRVALMRGVH</sequence>
<dbReference type="GO" id="GO:0007030">
    <property type="term" value="P:Golgi organization"/>
    <property type="evidence" value="ECO:0007669"/>
    <property type="project" value="TreeGrafter"/>
</dbReference>
<keyword evidence="10" id="KW-1185">Reference proteome</keyword>
<dbReference type="GO" id="GO:0006886">
    <property type="term" value="P:intracellular protein transport"/>
    <property type="evidence" value="ECO:0007669"/>
    <property type="project" value="InterPro"/>
</dbReference>
<dbReference type="GO" id="GO:0017119">
    <property type="term" value="C:Golgi transport complex"/>
    <property type="evidence" value="ECO:0007669"/>
    <property type="project" value="InterPro"/>
</dbReference>
<keyword evidence="7" id="KW-0472">Membrane</keyword>
<evidence type="ECO:0000313" key="10">
    <source>
        <dbReference type="Proteomes" id="UP001153069"/>
    </source>
</evidence>
<evidence type="ECO:0000256" key="4">
    <source>
        <dbReference type="ARBA" id="ARBA00022448"/>
    </source>
</evidence>
<keyword evidence="6" id="KW-0333">Golgi apparatus</keyword>
<dbReference type="GO" id="GO:0000139">
    <property type="term" value="C:Golgi membrane"/>
    <property type="evidence" value="ECO:0007669"/>
    <property type="project" value="UniProtKB-SubCell"/>
</dbReference>
<gene>
    <name evidence="9" type="ORF">SEMRO_361_G126610.1</name>
</gene>
<comment type="subcellular location">
    <subcellularLocation>
        <location evidence="1">Golgi apparatus membrane</location>
        <topology evidence="1">Peripheral membrane protein</topology>
    </subcellularLocation>
</comment>
<evidence type="ECO:0000256" key="2">
    <source>
        <dbReference type="ARBA" id="ARBA00005831"/>
    </source>
</evidence>
<dbReference type="EMBL" id="CAICTM010000360">
    <property type="protein sequence ID" value="CAB9508810.1"/>
    <property type="molecule type" value="Genomic_DNA"/>
</dbReference>
<dbReference type="Pfam" id="PF10191">
    <property type="entry name" value="COG7"/>
    <property type="match status" value="1"/>
</dbReference>
<protein>
    <recommendedName>
        <fullName evidence="3">Conserved oligomeric Golgi complex subunit 7</fullName>
    </recommendedName>
    <alternativeName>
        <fullName evidence="8">Component of oligomeric Golgi complex 7</fullName>
    </alternativeName>
</protein>
<dbReference type="GO" id="GO:0006890">
    <property type="term" value="P:retrograde vesicle-mediated transport, Golgi to endoplasmic reticulum"/>
    <property type="evidence" value="ECO:0007669"/>
    <property type="project" value="TreeGrafter"/>
</dbReference>
<evidence type="ECO:0000313" key="9">
    <source>
        <dbReference type="EMBL" id="CAB9508810.1"/>
    </source>
</evidence>
<dbReference type="InterPro" id="IPR019335">
    <property type="entry name" value="COG7"/>
</dbReference>
<evidence type="ECO:0000256" key="5">
    <source>
        <dbReference type="ARBA" id="ARBA00022927"/>
    </source>
</evidence>
<dbReference type="PANTHER" id="PTHR21443">
    <property type="entry name" value="CONSERVED OLIGOMERIC GOLGI COMPLEX COMPONENT 7"/>
    <property type="match status" value="1"/>
</dbReference>
<proteinExistence type="inferred from homology"/>
<accession>A0A9N8HDX2</accession>
<evidence type="ECO:0000256" key="8">
    <source>
        <dbReference type="ARBA" id="ARBA00031345"/>
    </source>
</evidence>
<dbReference type="OrthoDB" id="245173at2759"/>
<comment type="caution">
    <text evidence="9">The sequence shown here is derived from an EMBL/GenBank/DDBJ whole genome shotgun (WGS) entry which is preliminary data.</text>
</comment>
<dbReference type="Proteomes" id="UP001153069">
    <property type="component" value="Unassembled WGS sequence"/>
</dbReference>
<comment type="similarity">
    <text evidence="2">Belongs to the COG7 family.</text>
</comment>
<evidence type="ECO:0000256" key="3">
    <source>
        <dbReference type="ARBA" id="ARBA00020984"/>
    </source>
</evidence>
<evidence type="ECO:0000256" key="1">
    <source>
        <dbReference type="ARBA" id="ARBA00004395"/>
    </source>
</evidence>